<dbReference type="Gene3D" id="3.20.20.450">
    <property type="entry name" value="EAL domain"/>
    <property type="match status" value="1"/>
</dbReference>
<feature type="domain" description="PAC" evidence="1">
    <location>
        <begin position="56"/>
        <end position="108"/>
    </location>
</feature>
<dbReference type="InterPro" id="IPR001633">
    <property type="entry name" value="EAL_dom"/>
</dbReference>
<sequence>MSKGIVEWLGNPESCLGVPKQAIPVTLSAFLERIPREDRVRRQTVLDDHLLGYGPFDCEYRFQDVNGEYHWLHDRGALEREEGTGRGILCGVMRRVTDRKQQEARLERLASHDELTALPNRLALGEALQGFFTRAGAEVQMDGGFLVLGLDALARINTVYGYQAGDAALIEVARRIRECLREDDLFGRVGGDRFGVVLRECTESEVRCLAEALRDCVREMPISLPEGTLHLSVSIGGAFFADREGHALDLVAKAESALFDAKQAGRDCISYYAITEEHRQQVRACMEIGNEVKNALTEGRLCLAYQPVVDATSHSVRFHECLARLQDGKGGLIPAAKFIPAAEQLGLMRLLDLHVLNLVLADLERYPGITLALNISALTTGDHDWLRSLIRRLHGRPQVARRLIVEITETAALLDVRETAKFVAQVRELGCRVALDDFGAGYSTFHHLKALTVDLVKIDRSFIRDITHSPENQLFLRNLLSLARAFKLETLAEGAEQQEEAAYLAQEGLDMIQGFYFGMPEVAPEWRQHKNTIQAADGSLGPSSFLWRGQKDLQLT</sequence>
<evidence type="ECO:0000313" key="5">
    <source>
        <dbReference type="Proteomes" id="UP001595799"/>
    </source>
</evidence>
<dbReference type="InterPro" id="IPR000160">
    <property type="entry name" value="GGDEF_dom"/>
</dbReference>
<dbReference type="Proteomes" id="UP001595799">
    <property type="component" value="Unassembled WGS sequence"/>
</dbReference>
<dbReference type="InterPro" id="IPR013655">
    <property type="entry name" value="PAS_fold_3"/>
</dbReference>
<feature type="domain" description="EAL" evidence="2">
    <location>
        <begin position="285"/>
        <end position="534"/>
    </location>
</feature>
<dbReference type="CDD" id="cd01949">
    <property type="entry name" value="GGDEF"/>
    <property type="match status" value="1"/>
</dbReference>
<dbReference type="PROSITE" id="PS50113">
    <property type="entry name" value="PAC"/>
    <property type="match status" value="1"/>
</dbReference>
<dbReference type="InterPro" id="IPR043128">
    <property type="entry name" value="Rev_trsase/Diguanyl_cyclase"/>
</dbReference>
<keyword evidence="5" id="KW-1185">Reference proteome</keyword>
<dbReference type="InterPro" id="IPR029787">
    <property type="entry name" value="Nucleotide_cyclase"/>
</dbReference>
<dbReference type="SMART" id="SM00267">
    <property type="entry name" value="GGDEF"/>
    <property type="match status" value="1"/>
</dbReference>
<dbReference type="SMART" id="SM00052">
    <property type="entry name" value="EAL"/>
    <property type="match status" value="1"/>
</dbReference>
<dbReference type="PROSITE" id="PS50883">
    <property type="entry name" value="EAL"/>
    <property type="match status" value="1"/>
</dbReference>
<dbReference type="InterPro" id="IPR050706">
    <property type="entry name" value="Cyclic-di-GMP_PDE-like"/>
</dbReference>
<dbReference type="NCBIfam" id="TIGR00254">
    <property type="entry name" value="GGDEF"/>
    <property type="match status" value="1"/>
</dbReference>
<protein>
    <submittedName>
        <fullName evidence="4">Bifunctional diguanylate cyclase/phosphodiesterase</fullName>
    </submittedName>
</protein>
<dbReference type="PROSITE" id="PS50887">
    <property type="entry name" value="GGDEF"/>
    <property type="match status" value="1"/>
</dbReference>
<dbReference type="InterPro" id="IPR000014">
    <property type="entry name" value="PAS"/>
</dbReference>
<proteinExistence type="predicted"/>
<dbReference type="PANTHER" id="PTHR33121:SF79">
    <property type="entry name" value="CYCLIC DI-GMP PHOSPHODIESTERASE PDED-RELATED"/>
    <property type="match status" value="1"/>
</dbReference>
<comment type="caution">
    <text evidence="4">The sequence shown here is derived from an EMBL/GenBank/DDBJ whole genome shotgun (WGS) entry which is preliminary data.</text>
</comment>
<dbReference type="EMBL" id="JBHSCW010000001">
    <property type="protein sequence ID" value="MFC4350650.1"/>
    <property type="molecule type" value="Genomic_DNA"/>
</dbReference>
<dbReference type="Pfam" id="PF08447">
    <property type="entry name" value="PAS_3"/>
    <property type="match status" value="1"/>
</dbReference>
<dbReference type="Pfam" id="PF00990">
    <property type="entry name" value="GGDEF"/>
    <property type="match status" value="1"/>
</dbReference>
<dbReference type="SUPFAM" id="SSF55785">
    <property type="entry name" value="PYP-like sensor domain (PAS domain)"/>
    <property type="match status" value="1"/>
</dbReference>
<dbReference type="CDD" id="cd00130">
    <property type="entry name" value="PAS"/>
    <property type="match status" value="1"/>
</dbReference>
<dbReference type="Gene3D" id="3.30.70.270">
    <property type="match status" value="1"/>
</dbReference>
<evidence type="ECO:0000259" key="3">
    <source>
        <dbReference type="PROSITE" id="PS50887"/>
    </source>
</evidence>
<dbReference type="RefSeq" id="WP_382420980.1">
    <property type="nucleotide sequence ID" value="NZ_JBHSCW010000001.1"/>
</dbReference>
<evidence type="ECO:0000259" key="2">
    <source>
        <dbReference type="PROSITE" id="PS50883"/>
    </source>
</evidence>
<dbReference type="CDD" id="cd01948">
    <property type="entry name" value="EAL"/>
    <property type="match status" value="1"/>
</dbReference>
<dbReference type="InterPro" id="IPR000700">
    <property type="entry name" value="PAS-assoc_C"/>
</dbReference>
<reference evidence="5" key="1">
    <citation type="journal article" date="2019" name="Int. J. Syst. Evol. Microbiol.">
        <title>The Global Catalogue of Microorganisms (GCM) 10K type strain sequencing project: providing services to taxonomists for standard genome sequencing and annotation.</title>
        <authorList>
            <consortium name="The Broad Institute Genomics Platform"/>
            <consortium name="The Broad Institute Genome Sequencing Center for Infectious Disease"/>
            <person name="Wu L."/>
            <person name="Ma J."/>
        </authorList>
    </citation>
    <scope>NUCLEOTIDE SEQUENCE [LARGE SCALE GENOMIC DNA]</scope>
    <source>
        <strain evidence="5">CECT 8472</strain>
    </source>
</reference>
<dbReference type="SUPFAM" id="SSF141868">
    <property type="entry name" value="EAL domain-like"/>
    <property type="match status" value="1"/>
</dbReference>
<gene>
    <name evidence="4" type="ORF">ACFOW6_03735</name>
</gene>
<name>A0ABV8UJ53_9PROT</name>
<dbReference type="Pfam" id="PF00563">
    <property type="entry name" value="EAL"/>
    <property type="match status" value="1"/>
</dbReference>
<accession>A0ABV8UJ53</accession>
<evidence type="ECO:0000313" key="4">
    <source>
        <dbReference type="EMBL" id="MFC4350650.1"/>
    </source>
</evidence>
<feature type="domain" description="GGDEF" evidence="3">
    <location>
        <begin position="141"/>
        <end position="274"/>
    </location>
</feature>
<dbReference type="PANTHER" id="PTHR33121">
    <property type="entry name" value="CYCLIC DI-GMP PHOSPHODIESTERASE PDEF"/>
    <property type="match status" value="1"/>
</dbReference>
<dbReference type="InterPro" id="IPR035965">
    <property type="entry name" value="PAS-like_dom_sf"/>
</dbReference>
<dbReference type="InterPro" id="IPR035919">
    <property type="entry name" value="EAL_sf"/>
</dbReference>
<organism evidence="4 5">
    <name type="scientific">Fodinicurvata halophila</name>
    <dbReference type="NCBI Taxonomy" id="1419723"/>
    <lineage>
        <taxon>Bacteria</taxon>
        <taxon>Pseudomonadati</taxon>
        <taxon>Pseudomonadota</taxon>
        <taxon>Alphaproteobacteria</taxon>
        <taxon>Rhodospirillales</taxon>
        <taxon>Rhodovibrionaceae</taxon>
        <taxon>Fodinicurvata</taxon>
    </lineage>
</organism>
<evidence type="ECO:0000259" key="1">
    <source>
        <dbReference type="PROSITE" id="PS50113"/>
    </source>
</evidence>
<dbReference type="Gene3D" id="3.30.450.20">
    <property type="entry name" value="PAS domain"/>
    <property type="match status" value="1"/>
</dbReference>
<dbReference type="SUPFAM" id="SSF55073">
    <property type="entry name" value="Nucleotide cyclase"/>
    <property type="match status" value="1"/>
</dbReference>